<evidence type="ECO:0000313" key="5">
    <source>
        <dbReference type="Proteomes" id="UP000466952"/>
    </source>
</evidence>
<dbReference type="Proteomes" id="UP000466952">
    <property type="component" value="Unassembled WGS sequence"/>
</dbReference>
<dbReference type="AlphaFoldDB" id="A0A139KAJ9"/>
<accession>A0A139KAJ9</accession>
<keyword evidence="7" id="KW-1185">Reference proteome</keyword>
<evidence type="ECO:0000313" key="2">
    <source>
        <dbReference type="EMBL" id="KAB4180476.1"/>
    </source>
</evidence>
<sequence>MDRALEILKNHNSFTTERERQQRDILIAAIDNLVDFAAAEEYSMLGELPETADEQDMEAHEKICRRYNLVHAEEENNQVFFAASMAAWWMAVDMDTVLTYMTQGDERVRAWHLSLEGISFRKSEFPPELIPPIEWGCRCFLVAEGFAAVRAALPDKGDYLEKVDPVFRESLATGGRIFSDAHRYFSVPLPGYMNDIVKRIKGKFAYAQDNA</sequence>
<name>A0A139KAJ9_BACUN</name>
<evidence type="ECO:0000313" key="3">
    <source>
        <dbReference type="EMBL" id="KAB4211862.1"/>
    </source>
</evidence>
<proteinExistence type="predicted"/>
<evidence type="ECO:0000313" key="4">
    <source>
        <dbReference type="EMBL" id="MBT8725024.1"/>
    </source>
</evidence>
<evidence type="ECO:0000259" key="1">
    <source>
        <dbReference type="Pfam" id="PF04233"/>
    </source>
</evidence>
<reference evidence="4 7" key="2">
    <citation type="submission" date="2020-12" db="EMBL/GenBank/DDBJ databases">
        <title>Microorganisms.</title>
        <authorList>
            <person name="Matos J."/>
            <person name="Faleiro L."/>
            <person name="Duarte I."/>
        </authorList>
    </citation>
    <scope>NUCLEOTIDE SEQUENCE [LARGE SCALE GENOMIC DNA]</scope>
    <source>
        <strain evidence="4 7">PtFD3Pch2</strain>
    </source>
</reference>
<evidence type="ECO:0000313" key="6">
    <source>
        <dbReference type="Proteomes" id="UP000487221"/>
    </source>
</evidence>
<dbReference type="Proteomes" id="UP001196342">
    <property type="component" value="Unassembled WGS sequence"/>
</dbReference>
<organism evidence="2 6">
    <name type="scientific">Bacteroides uniformis</name>
    <dbReference type="NCBI Taxonomy" id="820"/>
    <lineage>
        <taxon>Bacteria</taxon>
        <taxon>Pseudomonadati</taxon>
        <taxon>Bacteroidota</taxon>
        <taxon>Bacteroidia</taxon>
        <taxon>Bacteroidales</taxon>
        <taxon>Bacteroidaceae</taxon>
        <taxon>Bacteroides</taxon>
    </lineage>
</organism>
<comment type="caution">
    <text evidence="2">The sequence shown here is derived from an EMBL/GenBank/DDBJ whole genome shotgun (WGS) entry which is preliminary data.</text>
</comment>
<dbReference type="Pfam" id="PF04233">
    <property type="entry name" value="Phage_Mu_F"/>
    <property type="match status" value="1"/>
</dbReference>
<reference evidence="5 6" key="1">
    <citation type="journal article" date="2019" name="Nat. Med.">
        <title>A library of human gut bacterial isolates paired with longitudinal multiomics data enables mechanistic microbiome research.</title>
        <authorList>
            <person name="Poyet M."/>
            <person name="Groussin M."/>
            <person name="Gibbons S.M."/>
            <person name="Avila-Pacheco J."/>
            <person name="Jiang X."/>
            <person name="Kearney S.M."/>
            <person name="Perrotta A.R."/>
            <person name="Berdy B."/>
            <person name="Zhao S."/>
            <person name="Lieberman T.D."/>
            <person name="Swanson P.K."/>
            <person name="Smith M."/>
            <person name="Roesemann S."/>
            <person name="Alexander J.E."/>
            <person name="Rich S.A."/>
            <person name="Livny J."/>
            <person name="Vlamakis H."/>
            <person name="Clish C."/>
            <person name="Bullock K."/>
            <person name="Deik A."/>
            <person name="Scott J."/>
            <person name="Pierce K.A."/>
            <person name="Xavier R.J."/>
            <person name="Alm E.J."/>
        </authorList>
    </citation>
    <scope>NUCLEOTIDE SEQUENCE [LARGE SCALE GENOMIC DNA]</scope>
    <source>
        <strain evidence="3 5">BIOML-A11</strain>
        <strain evidence="2 6">BIOML-A19</strain>
    </source>
</reference>
<feature type="domain" description="Phage head morphogenesis" evidence="1">
    <location>
        <begin position="57"/>
        <end position="141"/>
    </location>
</feature>
<evidence type="ECO:0000313" key="7">
    <source>
        <dbReference type="Proteomes" id="UP001196342"/>
    </source>
</evidence>
<dbReference type="EMBL" id="WCTR01000008">
    <property type="protein sequence ID" value="KAB4211862.1"/>
    <property type="molecule type" value="Genomic_DNA"/>
</dbReference>
<dbReference type="InterPro" id="IPR006528">
    <property type="entry name" value="Phage_head_morphogenesis_dom"/>
</dbReference>
<dbReference type="EMBL" id="JAFBJK010000002">
    <property type="protein sequence ID" value="MBT8725024.1"/>
    <property type="molecule type" value="Genomic_DNA"/>
</dbReference>
<dbReference type="RefSeq" id="WP_004303970.1">
    <property type="nucleotide sequence ID" value="NZ_CACRTC010000020.1"/>
</dbReference>
<protein>
    <recommendedName>
        <fullName evidence="1">Phage head morphogenesis domain-containing protein</fullName>
    </recommendedName>
</protein>
<dbReference type="Proteomes" id="UP000487221">
    <property type="component" value="Unassembled WGS sequence"/>
</dbReference>
<dbReference type="EMBL" id="WCTY01000042">
    <property type="protein sequence ID" value="KAB4180476.1"/>
    <property type="molecule type" value="Genomic_DNA"/>
</dbReference>
<gene>
    <name evidence="3" type="ORF">GAP55_12865</name>
    <name evidence="2" type="ORF">GAQ44_19780</name>
    <name evidence="4" type="ORF">JQN06_02395</name>
</gene>